<feature type="compositionally biased region" description="Polar residues" evidence="1">
    <location>
        <begin position="165"/>
        <end position="194"/>
    </location>
</feature>
<sequence length="498" mass="55299">MIELPDDELDKLFRKSSEEFDPQFDPEDWNNLKKRLDQQDGRTAGAWLRKWWPLGVLLLLISGGIASYLWLSDPRQVSEVKNQKPVSEITVKGLTAKKTESVTASEKTTVEKADTKIDQKAEVSSGQTVEEEIPLGEIRNEKSKVAPTISVDQNVGTTKQIGNTEKAISQSSSKSDYRTANKNGRTLLPRSQSKAGGVYLEPNRSNTAGGDGALTLNANGNLLGNDPNGTNASELGARQAIGSNGVTIEAEVVDSKKIDFSSELLVNKKLNWQNAIDFPGVTAPIIESKPENAKPEEDSLLNVPKWAIRVGYSPDLTTVGFKNFTKPGSAFSLLLEYGITKRLYVQTGVVRSVKDYTAAAGEYTFKKYVTYVNTPNAVDGICTMIEIPIGIRYDVAQNAHSRWFAGTGFSSYYAQKERYDYHYEKYVRGQVHSWEGKTGWYWLSHLNASVGYERTITKKLSILAEPYIRIPIKGVGWGKVNLVTTGMWISLRYTPVFR</sequence>
<keyword evidence="3" id="KW-1185">Reference proteome</keyword>
<gene>
    <name evidence="2" type="ORF">FHS68_004744</name>
</gene>
<dbReference type="Proteomes" id="UP001179181">
    <property type="component" value="Unassembled WGS sequence"/>
</dbReference>
<accession>A0ABX0UVA1</accession>
<proteinExistence type="predicted"/>
<evidence type="ECO:0000313" key="2">
    <source>
        <dbReference type="EMBL" id="NIJ55555.1"/>
    </source>
</evidence>
<protein>
    <recommendedName>
        <fullName evidence="4">Outer membrane protein beta-barrel domain-containing protein</fullName>
    </recommendedName>
</protein>
<feature type="region of interest" description="Disordered" evidence="1">
    <location>
        <begin position="165"/>
        <end position="197"/>
    </location>
</feature>
<name>A0ABX0UVA1_9BACT</name>
<dbReference type="RefSeq" id="WP_167275536.1">
    <property type="nucleotide sequence ID" value="NZ_JAASQJ010000005.1"/>
</dbReference>
<reference evidence="2 3" key="1">
    <citation type="submission" date="2020-03" db="EMBL/GenBank/DDBJ databases">
        <title>Genomic Encyclopedia of Type Strains, Phase IV (KMG-IV): sequencing the most valuable type-strain genomes for metagenomic binning, comparative biology and taxonomic classification.</title>
        <authorList>
            <person name="Goeker M."/>
        </authorList>
    </citation>
    <scope>NUCLEOTIDE SEQUENCE [LARGE SCALE GENOMIC DNA]</scope>
    <source>
        <strain evidence="2 3">DSM 102865</strain>
    </source>
</reference>
<evidence type="ECO:0000313" key="3">
    <source>
        <dbReference type="Proteomes" id="UP001179181"/>
    </source>
</evidence>
<evidence type="ECO:0008006" key="4">
    <source>
        <dbReference type="Google" id="ProtNLM"/>
    </source>
</evidence>
<evidence type="ECO:0000256" key="1">
    <source>
        <dbReference type="SAM" id="MobiDB-lite"/>
    </source>
</evidence>
<comment type="caution">
    <text evidence="2">The sequence shown here is derived from an EMBL/GenBank/DDBJ whole genome shotgun (WGS) entry which is preliminary data.</text>
</comment>
<organism evidence="2 3">
    <name type="scientific">Dyadobacter arcticus</name>
    <dbReference type="NCBI Taxonomy" id="1078754"/>
    <lineage>
        <taxon>Bacteria</taxon>
        <taxon>Pseudomonadati</taxon>
        <taxon>Bacteroidota</taxon>
        <taxon>Cytophagia</taxon>
        <taxon>Cytophagales</taxon>
        <taxon>Spirosomataceae</taxon>
        <taxon>Dyadobacter</taxon>
    </lineage>
</organism>
<dbReference type="EMBL" id="JAASQJ010000005">
    <property type="protein sequence ID" value="NIJ55555.1"/>
    <property type="molecule type" value="Genomic_DNA"/>
</dbReference>